<dbReference type="Proteomes" id="UP000308365">
    <property type="component" value="Unassembled WGS sequence"/>
</dbReference>
<feature type="compositionally biased region" description="Gly residues" evidence="1">
    <location>
        <begin position="105"/>
        <end position="116"/>
    </location>
</feature>
<feature type="non-terminal residue" evidence="2">
    <location>
        <position position="1"/>
    </location>
</feature>
<evidence type="ECO:0000313" key="3">
    <source>
        <dbReference type="Proteomes" id="UP000308365"/>
    </source>
</evidence>
<reference evidence="3" key="1">
    <citation type="journal article" date="2019" name="IScience">
        <title>Narwhal Genome Reveals Long-Term Low Genetic Diversity despite Current Large Abundance Size.</title>
        <authorList>
            <person name="Westbury M.V."/>
            <person name="Petersen B."/>
            <person name="Garde E."/>
            <person name="Heide-Jorgensen M.P."/>
            <person name="Lorenzen E.D."/>
        </authorList>
    </citation>
    <scope>NUCLEOTIDE SEQUENCE [LARGE SCALE GENOMIC DNA]</scope>
</reference>
<proteinExistence type="predicted"/>
<evidence type="ECO:0000256" key="1">
    <source>
        <dbReference type="SAM" id="MobiDB-lite"/>
    </source>
</evidence>
<feature type="compositionally biased region" description="Polar residues" evidence="1">
    <location>
        <begin position="134"/>
        <end position="143"/>
    </location>
</feature>
<gene>
    <name evidence="2" type="ORF">EI555_000769</name>
</gene>
<feature type="region of interest" description="Disordered" evidence="1">
    <location>
        <begin position="1"/>
        <end position="153"/>
    </location>
</feature>
<evidence type="ECO:0000313" key="2">
    <source>
        <dbReference type="EMBL" id="TKC50276.1"/>
    </source>
</evidence>
<organism evidence="2 3">
    <name type="scientific">Monodon monoceros</name>
    <name type="common">Narwhal</name>
    <name type="synonym">Ceratodon monodon</name>
    <dbReference type="NCBI Taxonomy" id="40151"/>
    <lineage>
        <taxon>Eukaryota</taxon>
        <taxon>Metazoa</taxon>
        <taxon>Chordata</taxon>
        <taxon>Craniata</taxon>
        <taxon>Vertebrata</taxon>
        <taxon>Euteleostomi</taxon>
        <taxon>Mammalia</taxon>
        <taxon>Eutheria</taxon>
        <taxon>Laurasiatheria</taxon>
        <taxon>Artiodactyla</taxon>
        <taxon>Whippomorpha</taxon>
        <taxon>Cetacea</taxon>
        <taxon>Odontoceti</taxon>
        <taxon>Monodontidae</taxon>
        <taxon>Monodon</taxon>
    </lineage>
</organism>
<protein>
    <submittedName>
        <fullName evidence="2">Uncharacterized protein</fullName>
    </submittedName>
</protein>
<dbReference type="EMBL" id="RWIC01000091">
    <property type="protein sequence ID" value="TKC50276.1"/>
    <property type="molecule type" value="Genomic_DNA"/>
</dbReference>
<dbReference type="AlphaFoldDB" id="A0A4U1FMJ9"/>
<accession>A0A4U1FMJ9</accession>
<name>A0A4U1FMJ9_MONMO</name>
<sequence>EVISKLLVRGFRSGATLSPPALALNRNNRPAGGLLKDYEAHFPEGPGPRSPRVEPRKQGGVRPSRSRNRRPQTLPPRPNGVPPARDSGAPGAREPHARRPQGPALTGGGSERGGATAGTHGLRRSCRPGISGWIQGNSGTQTVHYRGSGVGEG</sequence>
<comment type="caution">
    <text evidence="2">The sequence shown here is derived from an EMBL/GenBank/DDBJ whole genome shotgun (WGS) entry which is preliminary data.</text>
</comment>